<evidence type="ECO:0008006" key="3">
    <source>
        <dbReference type="Google" id="ProtNLM"/>
    </source>
</evidence>
<dbReference type="PANTHER" id="PTHR37852:SF1">
    <property type="entry name" value="HIG1 DOMAIN-CONTAINING PROTEIN"/>
    <property type="match status" value="1"/>
</dbReference>
<organism evidence="1 2">
    <name type="scientific">Protomyces lactucae-debilis</name>
    <dbReference type="NCBI Taxonomy" id="2754530"/>
    <lineage>
        <taxon>Eukaryota</taxon>
        <taxon>Fungi</taxon>
        <taxon>Dikarya</taxon>
        <taxon>Ascomycota</taxon>
        <taxon>Taphrinomycotina</taxon>
        <taxon>Taphrinomycetes</taxon>
        <taxon>Taphrinales</taxon>
        <taxon>Protomycetaceae</taxon>
        <taxon>Protomyces</taxon>
    </lineage>
</organism>
<reference evidence="1 2" key="1">
    <citation type="submission" date="2016-07" db="EMBL/GenBank/DDBJ databases">
        <title>Pervasive Adenine N6-methylation of Active Genes in Fungi.</title>
        <authorList>
            <consortium name="DOE Joint Genome Institute"/>
            <person name="Mondo S.J."/>
            <person name="Dannebaum R.O."/>
            <person name="Kuo R.C."/>
            <person name="Labutti K."/>
            <person name="Haridas S."/>
            <person name="Kuo A."/>
            <person name="Salamov A."/>
            <person name="Ahrendt S.R."/>
            <person name="Lipzen A."/>
            <person name="Sullivan W."/>
            <person name="Andreopoulos W.B."/>
            <person name="Clum A."/>
            <person name="Lindquist E."/>
            <person name="Daum C."/>
            <person name="Ramamoorthy G.K."/>
            <person name="Gryganskyi A."/>
            <person name="Culley D."/>
            <person name="Magnuson J.K."/>
            <person name="James T.Y."/>
            <person name="O'Malley M.A."/>
            <person name="Stajich J.E."/>
            <person name="Spatafora J.W."/>
            <person name="Visel A."/>
            <person name="Grigoriev I.V."/>
        </authorList>
    </citation>
    <scope>NUCLEOTIDE SEQUENCE [LARGE SCALE GENOMIC DNA]</scope>
    <source>
        <strain evidence="1 2">12-1054</strain>
    </source>
</reference>
<name>A0A1Y2FV80_PROLT</name>
<gene>
    <name evidence="1" type="ORF">BCR37DRAFT_376472</name>
</gene>
<dbReference type="AlphaFoldDB" id="A0A1Y2FV80"/>
<dbReference type="GeneID" id="63785199"/>
<evidence type="ECO:0000313" key="1">
    <source>
        <dbReference type="EMBL" id="ORY87086.1"/>
    </source>
</evidence>
<keyword evidence="2" id="KW-1185">Reference proteome</keyword>
<dbReference type="OrthoDB" id="5584028at2759"/>
<evidence type="ECO:0000313" key="2">
    <source>
        <dbReference type="Proteomes" id="UP000193685"/>
    </source>
</evidence>
<protein>
    <recommendedName>
        <fullName evidence="3">Tim17/Tim22/Tim23/Pmp24 family-domain-containing protein</fullName>
    </recommendedName>
</protein>
<dbReference type="RefSeq" id="XP_040727942.1">
    <property type="nucleotide sequence ID" value="XM_040868600.1"/>
</dbReference>
<dbReference type="Proteomes" id="UP000193685">
    <property type="component" value="Unassembled WGS sequence"/>
</dbReference>
<dbReference type="PANTHER" id="PTHR37852">
    <property type="entry name" value="YALI0B21208P"/>
    <property type="match status" value="1"/>
</dbReference>
<dbReference type="OMA" id="DYARHDE"/>
<dbReference type="STRING" id="56484.A0A1Y2FV80"/>
<comment type="caution">
    <text evidence="1">The sequence shown here is derived from an EMBL/GenBank/DDBJ whole genome shotgun (WGS) entry which is preliminary data.</text>
</comment>
<proteinExistence type="predicted"/>
<accession>A0A1Y2FV80</accession>
<dbReference type="EMBL" id="MCFI01000002">
    <property type="protein sequence ID" value="ORY87086.1"/>
    <property type="molecule type" value="Genomic_DNA"/>
</dbReference>
<sequence>MATAAYRSSAQPPSQAQDRLGLPPLPRLVVATSLCSLTTFALGALSSGKRCAHQFLAENAHRLPRTHQGWYFYHKTKNYRVAFGAIKGGVRYACRAAGWTGLYVSSEALLDWARGGTMDAGNSALAALATAGLFSYKNGFSRQLTRRTMRLSGLAGLTAGLLQDVVTTHKGGRIWYIEGIKRQLGRPGQHAAEQAQ</sequence>